<keyword evidence="6" id="KW-0411">Iron-sulfur</keyword>
<dbReference type="AlphaFoldDB" id="A0A0W8FBL8"/>
<dbReference type="Gene3D" id="3.30.413.10">
    <property type="entry name" value="Sulfite Reductase Hemoprotein, domain 1"/>
    <property type="match status" value="1"/>
</dbReference>
<sequence length="286" mass="31597">MVQGRGIPKPVIYKNMPAVFQRRDGKFEIKLQVTGGLLTAQQVQRIGEVASKYGSRVHFTVRQEVLILGIQEENLEPALAELKEVGLNPGSAGMVFRNVVSCLGTDYCYKAVAETIGLAREIGDRFTGEKTPGPLKVAIGGCAFPCIRPQFNEIGLMGRVLPQIDLEKCTGCGKCVEVCKVGATKIVEEKAIIDYDKCVRCGRCVAVCPEAAKYSAEKGYIMLVGGRGSWPPHEGWVLCDMVPRERIIPLIERILQVYKEGAKPGMRMREFINSIGFEEFKRRVLS</sequence>
<keyword evidence="5" id="KW-0408">Iron</keyword>
<dbReference type="InterPro" id="IPR036136">
    <property type="entry name" value="Nit/Sulf_reduc_fer-like_dom_sf"/>
</dbReference>
<dbReference type="PROSITE" id="PS51379">
    <property type="entry name" value="4FE4S_FER_2"/>
    <property type="match status" value="2"/>
</dbReference>
<dbReference type="Gene3D" id="3.90.480.10">
    <property type="entry name" value="Sulfite Reductase Hemoprotein,Domain 2"/>
    <property type="match status" value="1"/>
</dbReference>
<protein>
    <submittedName>
        <fullName evidence="8">Dissimilatory sulfite reductase (Desulfoviridin), alpha and beta subunit</fullName>
    </submittedName>
</protein>
<dbReference type="PANTHER" id="PTHR43809">
    <property type="entry name" value="NITRITE REDUCTASE (NADH) LARGE SUBUNIT"/>
    <property type="match status" value="1"/>
</dbReference>
<feature type="domain" description="4Fe-4S ferredoxin-type" evidence="7">
    <location>
        <begin position="160"/>
        <end position="189"/>
    </location>
</feature>
<keyword evidence="4" id="KW-0560">Oxidoreductase</keyword>
<dbReference type="GO" id="GO:0020037">
    <property type="term" value="F:heme binding"/>
    <property type="evidence" value="ECO:0007669"/>
    <property type="project" value="InterPro"/>
</dbReference>
<dbReference type="Gene3D" id="3.30.70.20">
    <property type="match status" value="1"/>
</dbReference>
<dbReference type="GO" id="GO:0016491">
    <property type="term" value="F:oxidoreductase activity"/>
    <property type="evidence" value="ECO:0007669"/>
    <property type="project" value="UniProtKB-KW"/>
</dbReference>
<keyword evidence="3" id="KW-0479">Metal-binding</keyword>
<comment type="caution">
    <text evidence="8">The sequence shown here is derived from an EMBL/GenBank/DDBJ whole genome shotgun (WGS) entry which is preliminary data.</text>
</comment>
<gene>
    <name evidence="8" type="ORF">ASZ90_012059</name>
</gene>
<dbReference type="PROSITE" id="PS00198">
    <property type="entry name" value="4FE4S_FER_1"/>
    <property type="match status" value="1"/>
</dbReference>
<dbReference type="GO" id="GO:0046872">
    <property type="term" value="F:metal ion binding"/>
    <property type="evidence" value="ECO:0007669"/>
    <property type="project" value="UniProtKB-KW"/>
</dbReference>
<name>A0A0W8FBL8_9ZZZZ</name>
<dbReference type="Pfam" id="PF03460">
    <property type="entry name" value="NIR_SIR_ferr"/>
    <property type="match status" value="1"/>
</dbReference>
<dbReference type="SMR" id="A0A0W8FBL8"/>
<evidence type="ECO:0000256" key="3">
    <source>
        <dbReference type="ARBA" id="ARBA00022723"/>
    </source>
</evidence>
<dbReference type="SUPFAM" id="SSF54862">
    <property type="entry name" value="4Fe-4S ferredoxins"/>
    <property type="match status" value="1"/>
</dbReference>
<dbReference type="InterPro" id="IPR006067">
    <property type="entry name" value="NO2/SO3_Rdtase_4Fe4S_dom"/>
</dbReference>
<evidence type="ECO:0000256" key="6">
    <source>
        <dbReference type="ARBA" id="ARBA00023014"/>
    </source>
</evidence>
<evidence type="ECO:0000256" key="5">
    <source>
        <dbReference type="ARBA" id="ARBA00023004"/>
    </source>
</evidence>
<dbReference type="InterPro" id="IPR006066">
    <property type="entry name" value="NO2/SO3_Rdtase_FeS/sirohaem_BS"/>
</dbReference>
<dbReference type="InterPro" id="IPR045854">
    <property type="entry name" value="NO2/SO3_Rdtase_4Fe4S_sf"/>
</dbReference>
<evidence type="ECO:0000256" key="1">
    <source>
        <dbReference type="ARBA" id="ARBA00022485"/>
    </source>
</evidence>
<dbReference type="GO" id="GO:0051539">
    <property type="term" value="F:4 iron, 4 sulfur cluster binding"/>
    <property type="evidence" value="ECO:0007669"/>
    <property type="project" value="UniProtKB-KW"/>
</dbReference>
<dbReference type="PANTHER" id="PTHR43809:SF1">
    <property type="entry name" value="NITRITE REDUCTASE (NADH) LARGE SUBUNIT"/>
    <property type="match status" value="1"/>
</dbReference>
<dbReference type="InterPro" id="IPR005117">
    <property type="entry name" value="NiRdtase/SiRdtase_haem-b_fer"/>
</dbReference>
<dbReference type="SUPFAM" id="SSF55124">
    <property type="entry name" value="Nitrite/Sulfite reductase N-terminal domain-like"/>
    <property type="match status" value="1"/>
</dbReference>
<dbReference type="PRINTS" id="PR00397">
    <property type="entry name" value="SIROHAEM"/>
</dbReference>
<keyword evidence="2" id="KW-0349">Heme</keyword>
<dbReference type="EMBL" id="LNQE01001393">
    <property type="protein sequence ID" value="KUG18234.1"/>
    <property type="molecule type" value="Genomic_DNA"/>
</dbReference>
<dbReference type="Pfam" id="PF01077">
    <property type="entry name" value="NIR_SIR"/>
    <property type="match status" value="1"/>
</dbReference>
<accession>A0A0W8FBL8</accession>
<feature type="domain" description="4Fe-4S ferredoxin-type" evidence="7">
    <location>
        <begin position="190"/>
        <end position="218"/>
    </location>
</feature>
<reference evidence="8" key="1">
    <citation type="journal article" date="2015" name="Proc. Natl. Acad. Sci. U.S.A.">
        <title>Networks of energetic and metabolic interactions define dynamics in microbial communities.</title>
        <authorList>
            <person name="Embree M."/>
            <person name="Liu J.K."/>
            <person name="Al-Bassam M.M."/>
            <person name="Zengler K."/>
        </authorList>
    </citation>
    <scope>NUCLEOTIDE SEQUENCE</scope>
</reference>
<dbReference type="InterPro" id="IPR017900">
    <property type="entry name" value="4Fe4S_Fe_S_CS"/>
</dbReference>
<dbReference type="InterPro" id="IPR052034">
    <property type="entry name" value="NasD-like"/>
</dbReference>
<dbReference type="SUPFAM" id="SSF56014">
    <property type="entry name" value="Nitrite and sulphite reductase 4Fe-4S domain-like"/>
    <property type="match status" value="1"/>
</dbReference>
<evidence type="ECO:0000259" key="7">
    <source>
        <dbReference type="PROSITE" id="PS51379"/>
    </source>
</evidence>
<dbReference type="InterPro" id="IPR017896">
    <property type="entry name" value="4Fe4S_Fe-S-bd"/>
</dbReference>
<dbReference type="Pfam" id="PF00037">
    <property type="entry name" value="Fer4"/>
    <property type="match status" value="2"/>
</dbReference>
<evidence type="ECO:0000256" key="2">
    <source>
        <dbReference type="ARBA" id="ARBA00022617"/>
    </source>
</evidence>
<keyword evidence="1" id="KW-0004">4Fe-4S</keyword>
<organism evidence="8">
    <name type="scientific">hydrocarbon metagenome</name>
    <dbReference type="NCBI Taxonomy" id="938273"/>
    <lineage>
        <taxon>unclassified sequences</taxon>
        <taxon>metagenomes</taxon>
        <taxon>ecological metagenomes</taxon>
    </lineage>
</organism>
<evidence type="ECO:0000313" key="8">
    <source>
        <dbReference type="EMBL" id="KUG18234.1"/>
    </source>
</evidence>
<evidence type="ECO:0000256" key="4">
    <source>
        <dbReference type="ARBA" id="ARBA00023002"/>
    </source>
</evidence>
<proteinExistence type="predicted"/>